<keyword evidence="2" id="KW-1185">Reference proteome</keyword>
<gene>
    <name evidence="1" type="ORF">NQ314_009919</name>
</gene>
<organism evidence="1 2">
    <name type="scientific">Rhamnusium bicolor</name>
    <dbReference type="NCBI Taxonomy" id="1586634"/>
    <lineage>
        <taxon>Eukaryota</taxon>
        <taxon>Metazoa</taxon>
        <taxon>Ecdysozoa</taxon>
        <taxon>Arthropoda</taxon>
        <taxon>Hexapoda</taxon>
        <taxon>Insecta</taxon>
        <taxon>Pterygota</taxon>
        <taxon>Neoptera</taxon>
        <taxon>Endopterygota</taxon>
        <taxon>Coleoptera</taxon>
        <taxon>Polyphaga</taxon>
        <taxon>Cucujiformia</taxon>
        <taxon>Chrysomeloidea</taxon>
        <taxon>Cerambycidae</taxon>
        <taxon>Lepturinae</taxon>
        <taxon>Rhagiini</taxon>
        <taxon>Rhamnusium</taxon>
    </lineage>
</organism>
<sequence>MCESKVRTKHSVNKENATVTLIKNSKPRFPNLQPKEFELDTKKYICWKNDSSNDCDKKTSEYKENIIKELSKVFTDESNILKMGTENPYDVHYQGRRGNYMNKSPQKYFMSAEKNTA</sequence>
<accession>A0AAV8XUR6</accession>
<evidence type="ECO:0000313" key="2">
    <source>
        <dbReference type="Proteomes" id="UP001162156"/>
    </source>
</evidence>
<protein>
    <submittedName>
        <fullName evidence="1">Uncharacterized protein</fullName>
    </submittedName>
</protein>
<comment type="caution">
    <text evidence="1">The sequence shown here is derived from an EMBL/GenBank/DDBJ whole genome shotgun (WGS) entry which is preliminary data.</text>
</comment>
<dbReference type="EMBL" id="JANEYF010002734">
    <property type="protein sequence ID" value="KAJ8942857.1"/>
    <property type="molecule type" value="Genomic_DNA"/>
</dbReference>
<name>A0AAV8XUR6_9CUCU</name>
<dbReference type="AlphaFoldDB" id="A0AAV8XUR6"/>
<evidence type="ECO:0000313" key="1">
    <source>
        <dbReference type="EMBL" id="KAJ8942857.1"/>
    </source>
</evidence>
<reference evidence="1" key="1">
    <citation type="journal article" date="2023" name="Insect Mol. Biol.">
        <title>Genome sequencing provides insights into the evolution of gene families encoding plant cell wall-degrading enzymes in longhorned beetles.</title>
        <authorList>
            <person name="Shin N.R."/>
            <person name="Okamura Y."/>
            <person name="Kirsch R."/>
            <person name="Pauchet Y."/>
        </authorList>
    </citation>
    <scope>NUCLEOTIDE SEQUENCE</scope>
    <source>
        <strain evidence="1">RBIC_L_NR</strain>
    </source>
</reference>
<dbReference type="Proteomes" id="UP001162156">
    <property type="component" value="Unassembled WGS sequence"/>
</dbReference>
<proteinExistence type="predicted"/>